<proteinExistence type="predicted"/>
<reference evidence="2 3" key="1">
    <citation type="journal article" date="2022" name="Nat. Ecol. Evol.">
        <title>A masculinizing supergene underlies an exaggerated male reproductive morph in a spider.</title>
        <authorList>
            <person name="Hendrickx F."/>
            <person name="De Corte Z."/>
            <person name="Sonet G."/>
            <person name="Van Belleghem S.M."/>
            <person name="Kostlbacher S."/>
            <person name="Vangestel C."/>
        </authorList>
    </citation>
    <scope>NUCLEOTIDE SEQUENCE [LARGE SCALE GENOMIC DNA]</scope>
    <source>
        <strain evidence="2">W744_W776</strain>
    </source>
</reference>
<gene>
    <name evidence="2" type="ORF">JTE90_004779</name>
</gene>
<comment type="caution">
    <text evidence="2">The sequence shown here is derived from an EMBL/GenBank/DDBJ whole genome shotgun (WGS) entry which is preliminary data.</text>
</comment>
<keyword evidence="1" id="KW-1133">Transmembrane helix</keyword>
<keyword evidence="1" id="KW-0472">Membrane</keyword>
<dbReference type="Proteomes" id="UP000827092">
    <property type="component" value="Unassembled WGS sequence"/>
</dbReference>
<dbReference type="EMBL" id="JAFNEN010000078">
    <property type="protein sequence ID" value="KAG8195773.1"/>
    <property type="molecule type" value="Genomic_DNA"/>
</dbReference>
<protein>
    <submittedName>
        <fullName evidence="2">Uncharacterized protein</fullName>
    </submittedName>
</protein>
<keyword evidence="1" id="KW-0812">Transmembrane</keyword>
<dbReference type="AlphaFoldDB" id="A0AAV6VI64"/>
<keyword evidence="3" id="KW-1185">Reference proteome</keyword>
<name>A0AAV6VI64_9ARAC</name>
<evidence type="ECO:0000256" key="1">
    <source>
        <dbReference type="SAM" id="Phobius"/>
    </source>
</evidence>
<feature type="transmembrane region" description="Helical" evidence="1">
    <location>
        <begin position="169"/>
        <end position="188"/>
    </location>
</feature>
<evidence type="ECO:0000313" key="3">
    <source>
        <dbReference type="Proteomes" id="UP000827092"/>
    </source>
</evidence>
<sequence>MQMDSYSNHQMGGHEPWAMDLNSGSHALAELHSASENIDSLVQQLSMSPDVIKANPSDSIQTFQNENFNDYGGLSNYNGGESTKNEVASCATVGKELEEYATVKSFKAGKTNITWTLPRTMLDSSYLVFVSDCRIPKCPRQQPTEKAREKPHRRLGCRGQIKQVHIKMVSCRFMCIAVLVVLVGAAIFPADVMAGGLKYKRLLAGYLIAKAIKPRFVPIPLPLPFPIKLGKDTHVKYPVHPQHSLTPAHPRSLPRSWRLRRRIRGDSKAIRIEVDRVTRDYSLVTIATRRLR</sequence>
<evidence type="ECO:0000313" key="2">
    <source>
        <dbReference type="EMBL" id="KAG8195773.1"/>
    </source>
</evidence>
<accession>A0AAV6VI64</accession>
<organism evidence="2 3">
    <name type="scientific">Oedothorax gibbosus</name>
    <dbReference type="NCBI Taxonomy" id="931172"/>
    <lineage>
        <taxon>Eukaryota</taxon>
        <taxon>Metazoa</taxon>
        <taxon>Ecdysozoa</taxon>
        <taxon>Arthropoda</taxon>
        <taxon>Chelicerata</taxon>
        <taxon>Arachnida</taxon>
        <taxon>Araneae</taxon>
        <taxon>Araneomorphae</taxon>
        <taxon>Entelegynae</taxon>
        <taxon>Araneoidea</taxon>
        <taxon>Linyphiidae</taxon>
        <taxon>Erigoninae</taxon>
        <taxon>Oedothorax</taxon>
    </lineage>
</organism>